<reference evidence="2" key="1">
    <citation type="submission" date="2016-10" db="EMBL/GenBank/DDBJ databases">
        <authorList>
            <person name="de Groot N.N."/>
        </authorList>
    </citation>
    <scope>NUCLEOTIDE SEQUENCE [LARGE SCALE GENOMIC DNA]</scope>
    <source>
        <strain evidence="2">BP1-145</strain>
    </source>
</reference>
<sequence>MRTYWIELVCRIAITYQHYFDMRKTGEVSTINATVQEIEKKIDFANSVFDIDITLSDIYDFQRRSVDSSIQQYEQYKKILEFQANDIFKPKLVDMLCKELFEEDGENPINTFIFGYYSEVAILILDYMCEGLDYDTFMKNLLAIKLVPHQKPIDGTILRRMIRTGDKWEKRYAKLFKEERAKGNI</sequence>
<evidence type="ECO:0000313" key="2">
    <source>
        <dbReference type="Proteomes" id="UP000199134"/>
    </source>
</evidence>
<proteinExistence type="predicted"/>
<organism evidence="1 2">
    <name type="scientific">Prevotella communis</name>
    <dbReference type="NCBI Taxonomy" id="2913614"/>
    <lineage>
        <taxon>Bacteria</taxon>
        <taxon>Pseudomonadati</taxon>
        <taxon>Bacteroidota</taxon>
        <taxon>Bacteroidia</taxon>
        <taxon>Bacteroidales</taxon>
        <taxon>Prevotellaceae</taxon>
        <taxon>Prevotella</taxon>
    </lineage>
</organism>
<protein>
    <submittedName>
        <fullName evidence="1">Uncharacterized protein</fullName>
    </submittedName>
</protein>
<accession>A0A1H0EEV0</accession>
<gene>
    <name evidence="1" type="ORF">SAMN04487900_103128</name>
</gene>
<evidence type="ECO:0000313" key="1">
    <source>
        <dbReference type="EMBL" id="SDN80809.1"/>
    </source>
</evidence>
<dbReference type="AlphaFoldDB" id="A0A1H0EEV0"/>
<comment type="caution">
    <text evidence="1">The sequence shown here is derived from an EMBL/GenBank/DDBJ whole genome shotgun (WGS) entry which is preliminary data.</text>
</comment>
<dbReference type="EMBL" id="FNIW01000003">
    <property type="protein sequence ID" value="SDN80809.1"/>
    <property type="molecule type" value="Genomic_DNA"/>
</dbReference>
<dbReference type="Proteomes" id="UP000199134">
    <property type="component" value="Unassembled WGS sequence"/>
</dbReference>
<name>A0A1H0EEV0_9BACT</name>